<evidence type="ECO:0000313" key="1">
    <source>
        <dbReference type="EMBL" id="KAH0562717.1"/>
    </source>
</evidence>
<keyword evidence="2" id="KW-1185">Reference proteome</keyword>
<dbReference type="EMBL" id="JAHXZJ010000021">
    <property type="protein sequence ID" value="KAH0562717.1"/>
    <property type="molecule type" value="Genomic_DNA"/>
</dbReference>
<sequence length="106" mass="12405">MGRSRDKLHYQIINAWQSTLSIHQELTMRECTPWSKTLASTVLIPMKVSAPRTNSEEATRQLHQFMLRKQVIICQPTIVKGRDTEEKRRRITNLILIDESYHGLKC</sequence>
<protein>
    <submittedName>
        <fullName evidence="1">Uncharacterized protein</fullName>
    </submittedName>
</protein>
<comment type="caution">
    <text evidence="1">The sequence shown here is derived from an EMBL/GenBank/DDBJ whole genome shotgun (WGS) entry which is preliminary data.</text>
</comment>
<reference evidence="1 2" key="1">
    <citation type="journal article" date="2021" name="J. Hered.">
        <title>A chromosome-level genome assembly of the parasitoid wasp, Cotesia glomerata (Hymenoptera: Braconidae).</title>
        <authorList>
            <person name="Pinto B.J."/>
            <person name="Weis J.J."/>
            <person name="Gamble T."/>
            <person name="Ode P.J."/>
            <person name="Paul R."/>
            <person name="Zaspel J.M."/>
        </authorList>
    </citation>
    <scope>NUCLEOTIDE SEQUENCE [LARGE SCALE GENOMIC DNA]</scope>
    <source>
        <strain evidence="1">CgM1</strain>
    </source>
</reference>
<proteinExistence type="predicted"/>
<accession>A0AAV7IYQ4</accession>
<dbReference type="Proteomes" id="UP000826195">
    <property type="component" value="Unassembled WGS sequence"/>
</dbReference>
<name>A0AAV7IYQ4_COTGL</name>
<gene>
    <name evidence="1" type="ORF">KQX54_000179</name>
</gene>
<dbReference type="AlphaFoldDB" id="A0AAV7IYQ4"/>
<evidence type="ECO:0000313" key="2">
    <source>
        <dbReference type="Proteomes" id="UP000826195"/>
    </source>
</evidence>
<organism evidence="1 2">
    <name type="scientific">Cotesia glomerata</name>
    <name type="common">Lepidopteran parasitic wasp</name>
    <name type="synonym">Apanteles glomeratus</name>
    <dbReference type="NCBI Taxonomy" id="32391"/>
    <lineage>
        <taxon>Eukaryota</taxon>
        <taxon>Metazoa</taxon>
        <taxon>Ecdysozoa</taxon>
        <taxon>Arthropoda</taxon>
        <taxon>Hexapoda</taxon>
        <taxon>Insecta</taxon>
        <taxon>Pterygota</taxon>
        <taxon>Neoptera</taxon>
        <taxon>Endopterygota</taxon>
        <taxon>Hymenoptera</taxon>
        <taxon>Apocrita</taxon>
        <taxon>Ichneumonoidea</taxon>
        <taxon>Braconidae</taxon>
        <taxon>Microgastrinae</taxon>
        <taxon>Cotesia</taxon>
    </lineage>
</organism>